<accession>A0A1G9GL86</accession>
<keyword evidence="2" id="KW-1185">Reference proteome</keyword>
<dbReference type="AlphaFoldDB" id="A0A1G9GL86"/>
<dbReference type="Pfam" id="PF02423">
    <property type="entry name" value="OCD_Mu_crystall"/>
    <property type="match status" value="1"/>
</dbReference>
<protein>
    <submittedName>
        <fullName evidence="1">Alanine dehydrogenase</fullName>
    </submittedName>
</protein>
<reference evidence="2" key="1">
    <citation type="submission" date="2016-10" db="EMBL/GenBank/DDBJ databases">
        <authorList>
            <person name="Varghese N."/>
            <person name="Submissions S."/>
        </authorList>
    </citation>
    <scope>NUCLEOTIDE SEQUENCE [LARGE SCALE GENOMIC DNA]</scope>
    <source>
        <strain evidence="2">B4,CECT 8067,JCM 17497</strain>
    </source>
</reference>
<dbReference type="GO" id="GO:0005737">
    <property type="term" value="C:cytoplasm"/>
    <property type="evidence" value="ECO:0007669"/>
    <property type="project" value="TreeGrafter"/>
</dbReference>
<evidence type="ECO:0000313" key="2">
    <source>
        <dbReference type="Proteomes" id="UP000198882"/>
    </source>
</evidence>
<dbReference type="Gene3D" id="3.30.1780.10">
    <property type="entry name" value="ornithine cyclodeaminase, domain 1"/>
    <property type="match status" value="1"/>
</dbReference>
<dbReference type="InterPro" id="IPR003462">
    <property type="entry name" value="ODC_Mu_crystall"/>
</dbReference>
<dbReference type="EMBL" id="FNFE01000009">
    <property type="protein sequence ID" value="SDL01417.1"/>
    <property type="molecule type" value="Genomic_DNA"/>
</dbReference>
<sequence length="318" mass="33099">MSVATDGSSMPGFPILTDGDVYAQFDYETVVDAMSDAFAERAAGTLEAPPRWSVDAGAGDLVFTAGAATGSTNAAGFRVYETYPESGAAHTELVAVFDATTGAFEGLLVGHAVGGLRTGGIGGVAVDCLAREDSETLGVLGSGFQARAQVGAACAVRDFDQVLVYSPTEASRNAFAETVDDEVEPAARAVDDPESVVREADALVCATDSVEPVFDPDWLESGTHVTTIGPKFRDAHELPLEVVDRADAVATDSRPQVDADDRPHLVSSEYDGRLLELAEVLEEPTLGRTAAADVTLFCSVGLAGTEVVLGSRFLEAFA</sequence>
<dbReference type="PANTHER" id="PTHR13812">
    <property type="entry name" value="KETIMINE REDUCTASE MU-CRYSTALLIN"/>
    <property type="match status" value="1"/>
</dbReference>
<proteinExistence type="predicted"/>
<dbReference type="Gene3D" id="3.40.50.720">
    <property type="entry name" value="NAD(P)-binding Rossmann-like Domain"/>
    <property type="match status" value="1"/>
</dbReference>
<dbReference type="InterPro" id="IPR036291">
    <property type="entry name" value="NAD(P)-bd_dom_sf"/>
</dbReference>
<dbReference type="PIRSF" id="PIRSF001439">
    <property type="entry name" value="CryM"/>
    <property type="match status" value="1"/>
</dbReference>
<name>A0A1G9GL86_9EURY</name>
<organism evidence="1 2">
    <name type="scientific">Natronorubrum texcoconense</name>
    <dbReference type="NCBI Taxonomy" id="1095776"/>
    <lineage>
        <taxon>Archaea</taxon>
        <taxon>Methanobacteriati</taxon>
        <taxon>Methanobacteriota</taxon>
        <taxon>Stenosarchaea group</taxon>
        <taxon>Halobacteria</taxon>
        <taxon>Halobacteriales</taxon>
        <taxon>Natrialbaceae</taxon>
        <taxon>Natronorubrum</taxon>
    </lineage>
</organism>
<evidence type="ECO:0000313" key="1">
    <source>
        <dbReference type="EMBL" id="SDL01417.1"/>
    </source>
</evidence>
<dbReference type="STRING" id="1095776.SAMN04515672_4552"/>
<dbReference type="SUPFAM" id="SSF51735">
    <property type="entry name" value="NAD(P)-binding Rossmann-fold domains"/>
    <property type="match status" value="1"/>
</dbReference>
<dbReference type="InterPro" id="IPR023401">
    <property type="entry name" value="ODC_N"/>
</dbReference>
<dbReference type="PANTHER" id="PTHR13812:SF19">
    <property type="entry name" value="KETIMINE REDUCTASE MU-CRYSTALLIN"/>
    <property type="match status" value="1"/>
</dbReference>
<dbReference type="Proteomes" id="UP000198882">
    <property type="component" value="Unassembled WGS sequence"/>
</dbReference>
<gene>
    <name evidence="1" type="ORF">SAMN04515672_4552</name>
</gene>